<evidence type="ECO:0000256" key="12">
    <source>
        <dbReference type="ARBA" id="ARBA00022840"/>
    </source>
</evidence>
<dbReference type="AlphaFoldDB" id="A0A926IBW2"/>
<dbReference type="PROSITE" id="PS00110">
    <property type="entry name" value="PYRUVATE_KINASE"/>
    <property type="match status" value="1"/>
</dbReference>
<dbReference type="GO" id="GO:0005524">
    <property type="term" value="F:ATP binding"/>
    <property type="evidence" value="ECO:0007669"/>
    <property type="project" value="UniProtKB-KW"/>
</dbReference>
<dbReference type="Gene3D" id="3.40.1380.20">
    <property type="entry name" value="Pyruvate kinase, C-terminal domain"/>
    <property type="match status" value="1"/>
</dbReference>
<evidence type="ECO:0000256" key="1">
    <source>
        <dbReference type="ARBA" id="ARBA00001946"/>
    </source>
</evidence>
<proteinExistence type="inferred from homology"/>
<dbReference type="GO" id="GO:0030955">
    <property type="term" value="F:potassium ion binding"/>
    <property type="evidence" value="ECO:0007669"/>
    <property type="project" value="UniProtKB-UniRule"/>
</dbReference>
<evidence type="ECO:0000256" key="4">
    <source>
        <dbReference type="ARBA" id="ARBA00006237"/>
    </source>
</evidence>
<dbReference type="Gene3D" id="2.40.33.10">
    <property type="entry name" value="PK beta-barrel domain-like"/>
    <property type="match status" value="1"/>
</dbReference>
<evidence type="ECO:0000256" key="13">
    <source>
        <dbReference type="ARBA" id="ARBA00022842"/>
    </source>
</evidence>
<dbReference type="NCBIfam" id="NF004978">
    <property type="entry name" value="PRK06354.1"/>
    <property type="match status" value="1"/>
</dbReference>
<dbReference type="PRINTS" id="PR01050">
    <property type="entry name" value="PYRUVTKNASE"/>
</dbReference>
<dbReference type="FunFam" id="2.40.33.10:FF:000001">
    <property type="entry name" value="Pyruvate kinase"/>
    <property type="match status" value="1"/>
</dbReference>
<dbReference type="EMBL" id="JACRTD010000002">
    <property type="protein sequence ID" value="MBC8584547.1"/>
    <property type="molecule type" value="Genomic_DNA"/>
</dbReference>
<evidence type="ECO:0000313" key="23">
    <source>
        <dbReference type="Proteomes" id="UP000623678"/>
    </source>
</evidence>
<dbReference type="GO" id="GO:0016301">
    <property type="term" value="F:kinase activity"/>
    <property type="evidence" value="ECO:0007669"/>
    <property type="project" value="UniProtKB-KW"/>
</dbReference>
<feature type="domain" description="Pyruvate kinase barrel" evidence="19">
    <location>
        <begin position="1"/>
        <end position="323"/>
    </location>
</feature>
<keyword evidence="14" id="KW-0630">Potassium</keyword>
<evidence type="ECO:0000259" key="19">
    <source>
        <dbReference type="Pfam" id="PF00224"/>
    </source>
</evidence>
<evidence type="ECO:0000313" key="22">
    <source>
        <dbReference type="EMBL" id="MBC8584547.1"/>
    </source>
</evidence>
<dbReference type="NCBIfam" id="TIGR01064">
    <property type="entry name" value="pyruv_kin"/>
    <property type="match status" value="1"/>
</dbReference>
<dbReference type="InterPro" id="IPR011037">
    <property type="entry name" value="Pyrv_Knase-like_insert_dom_sf"/>
</dbReference>
<comment type="cofactor">
    <cofactor evidence="1">
        <name>Mg(2+)</name>
        <dbReference type="ChEBI" id="CHEBI:18420"/>
    </cofactor>
</comment>
<dbReference type="InterPro" id="IPR015813">
    <property type="entry name" value="Pyrv/PenolPyrv_kinase-like_dom"/>
</dbReference>
<dbReference type="Pfam" id="PF00224">
    <property type="entry name" value="PK"/>
    <property type="match status" value="1"/>
</dbReference>
<keyword evidence="13 18" id="KW-0460">Magnesium</keyword>
<dbReference type="PANTHER" id="PTHR11817">
    <property type="entry name" value="PYRUVATE KINASE"/>
    <property type="match status" value="1"/>
</dbReference>
<evidence type="ECO:0000259" key="20">
    <source>
        <dbReference type="Pfam" id="PF00391"/>
    </source>
</evidence>
<protein>
    <recommendedName>
        <fullName evidence="7 17">Pyruvate kinase</fullName>
        <ecNumber evidence="6 17">2.7.1.40</ecNumber>
    </recommendedName>
</protein>
<dbReference type="InterPro" id="IPR036637">
    <property type="entry name" value="Phosphohistidine_dom_sf"/>
</dbReference>
<sequence length="582" mass="62911">MRKTKIVCTLGPASNNEKVIHSLICAGMDVARFNFSHGTHESHLATYKTIDRIRRDLNLPTATLLDTKGPEIRLGKFKEGKAFLKKGNAFTLSTKEILGDENMASITFPGLVNDVKPGNTLLLADGLIELKVVKVNPWDITCEIMNDGPISDHKGVNVPGVRLSMPYLSEKDRSDIIFGVENDFDFIAASFTRCAQDILEIRQLLDEQGCHTIKIIAKIENLEGVQNIDEILRVSDGIMVARGDMGVEVPLEDVPVFQKVLIKKAYNAGKMVITATQMLESMMHNPRPTRAEAADVANAIYDGTSAIMLSGETAAGQFPVEAVKTMAAIAQRTENDIDYRKRFFSRSGDNLPDVTNAISHATCTTAYDLGAKAIITVTWSGTTARMLSKYRPDIPVLACTHLDQTYRQLSLSWGVTPLKSQVKDDTDELFSHAVEVVKNAGYVQDGDIVVITAGIPLGVTGTTNMLKVHVVGDILVSGQGVNKKSSIGRVCVAHSEEEALENFVDGDILVIPQTSNNLLPILKKASGIVTETGGFNSHAAIVGLALDIPVVVGATNATSILKSSTQVEIDAERGIVSNAKSK</sequence>
<dbReference type="InterPro" id="IPR036918">
    <property type="entry name" value="Pyrv_Knase_C_sf"/>
</dbReference>
<gene>
    <name evidence="22" type="primary">pyk</name>
    <name evidence="22" type="ORF">H8705_03015</name>
</gene>
<dbReference type="Gene3D" id="3.20.20.60">
    <property type="entry name" value="Phosphoenolpyruvate-binding domains"/>
    <property type="match status" value="1"/>
</dbReference>
<comment type="caution">
    <text evidence="22">The sequence shown here is derived from an EMBL/GenBank/DDBJ whole genome shotgun (WGS) entry which is preliminary data.</text>
</comment>
<feature type="domain" description="PEP-utilising enzyme mobile" evidence="20">
    <location>
        <begin position="505"/>
        <end position="574"/>
    </location>
</feature>
<keyword evidence="15 18" id="KW-0324">Glycolysis</keyword>
<evidence type="ECO:0000256" key="17">
    <source>
        <dbReference type="NCBIfam" id="TIGR01064"/>
    </source>
</evidence>
<evidence type="ECO:0000256" key="11">
    <source>
        <dbReference type="ARBA" id="ARBA00022777"/>
    </source>
</evidence>
<dbReference type="FunFam" id="3.20.20.60:FF:000025">
    <property type="entry name" value="Pyruvate kinase"/>
    <property type="match status" value="1"/>
</dbReference>
<dbReference type="Gene3D" id="3.50.30.10">
    <property type="entry name" value="Phosphohistidine domain"/>
    <property type="match status" value="1"/>
</dbReference>
<dbReference type="SUPFAM" id="SSF51621">
    <property type="entry name" value="Phosphoenolpyruvate/pyruvate domain"/>
    <property type="match status" value="1"/>
</dbReference>
<evidence type="ECO:0000256" key="8">
    <source>
        <dbReference type="ARBA" id="ARBA00022679"/>
    </source>
</evidence>
<accession>A0A926IBW2</accession>
<dbReference type="Pfam" id="PF00391">
    <property type="entry name" value="PEP-utilizers"/>
    <property type="match status" value="1"/>
</dbReference>
<evidence type="ECO:0000259" key="21">
    <source>
        <dbReference type="Pfam" id="PF02887"/>
    </source>
</evidence>
<dbReference type="SUPFAM" id="SSF50800">
    <property type="entry name" value="PK beta-barrel domain-like"/>
    <property type="match status" value="1"/>
</dbReference>
<organism evidence="22 23">
    <name type="scientific">Youxingia wuxianensis</name>
    <dbReference type="NCBI Taxonomy" id="2763678"/>
    <lineage>
        <taxon>Bacteria</taxon>
        <taxon>Bacillati</taxon>
        <taxon>Bacillota</taxon>
        <taxon>Clostridia</taxon>
        <taxon>Eubacteriales</taxon>
        <taxon>Oscillospiraceae</taxon>
        <taxon>Youxingia</taxon>
    </lineage>
</organism>
<keyword evidence="11 18" id="KW-0418">Kinase</keyword>
<evidence type="ECO:0000256" key="7">
    <source>
        <dbReference type="ARBA" id="ARBA00018587"/>
    </source>
</evidence>
<evidence type="ECO:0000256" key="14">
    <source>
        <dbReference type="ARBA" id="ARBA00022958"/>
    </source>
</evidence>
<keyword evidence="12" id="KW-0067">ATP-binding</keyword>
<dbReference type="RefSeq" id="WP_262394378.1">
    <property type="nucleotide sequence ID" value="NZ_JACRTD010000002.1"/>
</dbReference>
<keyword evidence="16 22" id="KW-0670">Pyruvate</keyword>
<feature type="domain" description="Pyruvate kinase C-terminal" evidence="21">
    <location>
        <begin position="356"/>
        <end position="469"/>
    </location>
</feature>
<evidence type="ECO:0000256" key="6">
    <source>
        <dbReference type="ARBA" id="ARBA00012142"/>
    </source>
</evidence>
<evidence type="ECO:0000256" key="10">
    <source>
        <dbReference type="ARBA" id="ARBA00022741"/>
    </source>
</evidence>
<reference evidence="22" key="1">
    <citation type="submission" date="2020-08" db="EMBL/GenBank/DDBJ databases">
        <title>Genome public.</title>
        <authorList>
            <person name="Liu C."/>
            <person name="Sun Q."/>
        </authorList>
    </citation>
    <scope>NUCLEOTIDE SEQUENCE</scope>
    <source>
        <strain evidence="22">NSJ-64</strain>
    </source>
</reference>
<evidence type="ECO:0000256" key="5">
    <source>
        <dbReference type="ARBA" id="ARBA00008663"/>
    </source>
</evidence>
<comment type="cofactor">
    <cofactor evidence="2">
        <name>K(+)</name>
        <dbReference type="ChEBI" id="CHEBI:29103"/>
    </cofactor>
</comment>
<dbReference type="EC" id="2.7.1.40" evidence="6 17"/>
<dbReference type="InterPro" id="IPR001697">
    <property type="entry name" value="Pyr_Knase"/>
</dbReference>
<evidence type="ECO:0000256" key="9">
    <source>
        <dbReference type="ARBA" id="ARBA00022723"/>
    </source>
</evidence>
<name>A0A926IBW2_9FIRM</name>
<dbReference type="SUPFAM" id="SSF52935">
    <property type="entry name" value="PK C-terminal domain-like"/>
    <property type="match status" value="1"/>
</dbReference>
<dbReference type="Pfam" id="PF02887">
    <property type="entry name" value="PK_C"/>
    <property type="match status" value="1"/>
</dbReference>
<dbReference type="InterPro" id="IPR018209">
    <property type="entry name" value="Pyrv_Knase_AS"/>
</dbReference>
<dbReference type="SUPFAM" id="SSF52009">
    <property type="entry name" value="Phosphohistidine domain"/>
    <property type="match status" value="1"/>
</dbReference>
<comment type="catalytic activity">
    <reaction evidence="18">
        <text>pyruvate + ATP = phosphoenolpyruvate + ADP + H(+)</text>
        <dbReference type="Rhea" id="RHEA:18157"/>
        <dbReference type="ChEBI" id="CHEBI:15361"/>
        <dbReference type="ChEBI" id="CHEBI:15378"/>
        <dbReference type="ChEBI" id="CHEBI:30616"/>
        <dbReference type="ChEBI" id="CHEBI:58702"/>
        <dbReference type="ChEBI" id="CHEBI:456216"/>
        <dbReference type="EC" id="2.7.1.40"/>
    </reaction>
</comment>
<dbReference type="InterPro" id="IPR015795">
    <property type="entry name" value="Pyrv_Knase_C"/>
</dbReference>
<keyword evidence="23" id="KW-1185">Reference proteome</keyword>
<dbReference type="GO" id="GO:0000287">
    <property type="term" value="F:magnesium ion binding"/>
    <property type="evidence" value="ECO:0007669"/>
    <property type="project" value="UniProtKB-UniRule"/>
</dbReference>
<dbReference type="InterPro" id="IPR015806">
    <property type="entry name" value="Pyrv_Knase_insert_dom_sf"/>
</dbReference>
<keyword evidence="9" id="KW-0479">Metal-binding</keyword>
<dbReference type="InterPro" id="IPR040442">
    <property type="entry name" value="Pyrv_kinase-like_dom_sf"/>
</dbReference>
<dbReference type="GO" id="GO:0004743">
    <property type="term" value="F:pyruvate kinase activity"/>
    <property type="evidence" value="ECO:0007669"/>
    <property type="project" value="UniProtKB-UniRule"/>
</dbReference>
<dbReference type="Proteomes" id="UP000623678">
    <property type="component" value="Unassembled WGS sequence"/>
</dbReference>
<comment type="pathway">
    <text evidence="3 18">Carbohydrate degradation; glycolysis; pyruvate from D-glyceraldehyde 3-phosphate: step 5/5.</text>
</comment>
<keyword evidence="8 18" id="KW-0808">Transferase</keyword>
<evidence type="ECO:0000256" key="15">
    <source>
        <dbReference type="ARBA" id="ARBA00023152"/>
    </source>
</evidence>
<evidence type="ECO:0000256" key="2">
    <source>
        <dbReference type="ARBA" id="ARBA00001958"/>
    </source>
</evidence>
<evidence type="ECO:0000256" key="18">
    <source>
        <dbReference type="RuleBase" id="RU000504"/>
    </source>
</evidence>
<evidence type="ECO:0000256" key="16">
    <source>
        <dbReference type="ARBA" id="ARBA00023317"/>
    </source>
</evidence>
<dbReference type="InterPro" id="IPR008279">
    <property type="entry name" value="PEP-util_enz_mobile_dom"/>
</dbReference>
<keyword evidence="10" id="KW-0547">Nucleotide-binding</keyword>
<comment type="similarity">
    <text evidence="5 18">Belongs to the pyruvate kinase family.</text>
</comment>
<comment type="similarity">
    <text evidence="4">In the C-terminal section; belongs to the PEP-utilizing enzyme family.</text>
</comment>
<evidence type="ECO:0000256" key="3">
    <source>
        <dbReference type="ARBA" id="ARBA00004997"/>
    </source>
</evidence>
<dbReference type="NCBIfam" id="NF004491">
    <property type="entry name" value="PRK05826.1"/>
    <property type="match status" value="1"/>
</dbReference>
<dbReference type="InterPro" id="IPR015793">
    <property type="entry name" value="Pyrv_Knase_brl"/>
</dbReference>